<keyword evidence="5 8" id="KW-1133">Transmembrane helix</keyword>
<feature type="transmembrane region" description="Helical" evidence="8">
    <location>
        <begin position="82"/>
        <end position="103"/>
    </location>
</feature>
<protein>
    <submittedName>
        <fullName evidence="9">Glycosyltransferase 87 family protein</fullName>
    </submittedName>
</protein>
<dbReference type="Pfam" id="PF09594">
    <property type="entry name" value="GT87"/>
    <property type="match status" value="1"/>
</dbReference>
<keyword evidence="10" id="KW-1185">Reference proteome</keyword>
<feature type="transmembrane region" description="Helical" evidence="8">
    <location>
        <begin position="20"/>
        <end position="38"/>
    </location>
</feature>
<feature type="transmembrane region" description="Helical" evidence="8">
    <location>
        <begin position="191"/>
        <end position="208"/>
    </location>
</feature>
<comment type="caution">
    <text evidence="9">The sequence shown here is derived from an EMBL/GenBank/DDBJ whole genome shotgun (WGS) entry which is preliminary data.</text>
</comment>
<reference evidence="10" key="1">
    <citation type="journal article" date="2019" name="Int. J. Syst. Evol. Microbiol.">
        <title>The Global Catalogue of Microorganisms (GCM) 10K type strain sequencing project: providing services to taxonomists for standard genome sequencing and annotation.</title>
        <authorList>
            <consortium name="The Broad Institute Genomics Platform"/>
            <consortium name="The Broad Institute Genome Sequencing Center for Infectious Disease"/>
            <person name="Wu L."/>
            <person name="Ma J."/>
        </authorList>
    </citation>
    <scope>NUCLEOTIDE SEQUENCE [LARGE SCALE GENOMIC DNA]</scope>
    <source>
        <strain evidence="10">KCTC 32255</strain>
    </source>
</reference>
<feature type="transmembrane region" description="Helical" evidence="8">
    <location>
        <begin position="50"/>
        <end position="70"/>
    </location>
</feature>
<keyword evidence="4 8" id="KW-0812">Transmembrane</keyword>
<feature type="transmembrane region" description="Helical" evidence="8">
    <location>
        <begin position="263"/>
        <end position="286"/>
    </location>
</feature>
<evidence type="ECO:0000256" key="4">
    <source>
        <dbReference type="ARBA" id="ARBA00022692"/>
    </source>
</evidence>
<proteinExistence type="inferred from homology"/>
<name>A0ABW2C2Q1_9PSEU</name>
<dbReference type="RefSeq" id="WP_345402863.1">
    <property type="nucleotide sequence ID" value="NZ_BAABLA010000112.1"/>
</dbReference>
<dbReference type="InterPro" id="IPR018584">
    <property type="entry name" value="GT87"/>
</dbReference>
<evidence type="ECO:0000256" key="6">
    <source>
        <dbReference type="ARBA" id="ARBA00023136"/>
    </source>
</evidence>
<gene>
    <name evidence="9" type="ORF">ACFQGD_18900</name>
</gene>
<evidence type="ECO:0000313" key="10">
    <source>
        <dbReference type="Proteomes" id="UP001596337"/>
    </source>
</evidence>
<organism evidence="9 10">
    <name type="scientific">Haloechinothrix salitolerans</name>
    <dbReference type="NCBI Taxonomy" id="926830"/>
    <lineage>
        <taxon>Bacteria</taxon>
        <taxon>Bacillati</taxon>
        <taxon>Actinomycetota</taxon>
        <taxon>Actinomycetes</taxon>
        <taxon>Pseudonocardiales</taxon>
        <taxon>Pseudonocardiaceae</taxon>
        <taxon>Haloechinothrix</taxon>
    </lineage>
</organism>
<evidence type="ECO:0000256" key="1">
    <source>
        <dbReference type="ARBA" id="ARBA00004651"/>
    </source>
</evidence>
<sequence>MTDTAERQAHRHAAVRARWLDLAVYVGFTGFAVITALASEFATHRIWGGYAAVGYGLATVHAVVLVGYAHRATVPRQWFHSRWVSVALATVLGLLAPLAHLVLRRLGGGDWSDNPAAWGAQPEVWVIERSALLLLRDGSPYLDVAALDRQPVVDDYTPYGPVMALFGLPRALVTELGADNAAALALTDSRIGFALVAAAGALLAWRLLGRPSVPIGAAQLALVSPATALTFAAAGPDLAVLGLLLVAIALAARGNPITSGLTLALVVSAKLTAAPAILVLLILLVVRYGARVTAAFAGALFITGAAVTVPFLATEPRAFVENVLRFPLGAAEVASPAASPLPGHLLASTGPLGHALALTLLGVAAVAITGWLVLRPPMIASDAALRIAVGLGAATLLTPATRWGYLVYPLVLLGAWLCFRGQPTTAPHHTRPRAG</sequence>
<evidence type="ECO:0000256" key="5">
    <source>
        <dbReference type="ARBA" id="ARBA00022989"/>
    </source>
</evidence>
<feature type="transmembrane region" description="Helical" evidence="8">
    <location>
        <begin position="293"/>
        <end position="313"/>
    </location>
</feature>
<comment type="subcellular location">
    <subcellularLocation>
        <location evidence="1">Cell membrane</location>
        <topology evidence="1">Multi-pass membrane protein</topology>
    </subcellularLocation>
</comment>
<dbReference type="Proteomes" id="UP001596337">
    <property type="component" value="Unassembled WGS sequence"/>
</dbReference>
<keyword evidence="3" id="KW-0808">Transferase</keyword>
<keyword evidence="6 8" id="KW-0472">Membrane</keyword>
<comment type="similarity">
    <text evidence="7">Belongs to the glycosyltransferase 87 family.</text>
</comment>
<accession>A0ABW2C2Q1</accession>
<feature type="transmembrane region" description="Helical" evidence="8">
    <location>
        <begin position="352"/>
        <end position="374"/>
    </location>
</feature>
<evidence type="ECO:0000256" key="7">
    <source>
        <dbReference type="ARBA" id="ARBA00024033"/>
    </source>
</evidence>
<evidence type="ECO:0000313" key="9">
    <source>
        <dbReference type="EMBL" id="MFC6869213.1"/>
    </source>
</evidence>
<evidence type="ECO:0000256" key="2">
    <source>
        <dbReference type="ARBA" id="ARBA00022475"/>
    </source>
</evidence>
<evidence type="ECO:0000256" key="8">
    <source>
        <dbReference type="SAM" id="Phobius"/>
    </source>
</evidence>
<evidence type="ECO:0000256" key="3">
    <source>
        <dbReference type="ARBA" id="ARBA00022679"/>
    </source>
</evidence>
<dbReference type="EMBL" id="JBHSXX010000001">
    <property type="protein sequence ID" value="MFC6869213.1"/>
    <property type="molecule type" value="Genomic_DNA"/>
</dbReference>
<keyword evidence="2" id="KW-1003">Cell membrane</keyword>
<feature type="transmembrane region" description="Helical" evidence="8">
    <location>
        <begin position="220"/>
        <end position="251"/>
    </location>
</feature>